<comment type="similarity">
    <text evidence="1 5">Belongs to the cyclophilin-type PPIase family.</text>
</comment>
<dbReference type="GO" id="GO:0003755">
    <property type="term" value="F:peptidyl-prolyl cis-trans isomerase activity"/>
    <property type="evidence" value="ECO:0007669"/>
    <property type="project" value="UniProtKB-UniRule"/>
</dbReference>
<reference evidence="7" key="1">
    <citation type="journal article" date="2017" name="Gigascience">
        <title>The genome draft of coconut (Cocos nucifera).</title>
        <authorList>
            <person name="Xiao Y."/>
            <person name="Xu P."/>
            <person name="Fan H."/>
            <person name="Baudouin L."/>
            <person name="Xia W."/>
            <person name="Bocs S."/>
            <person name="Xu J."/>
            <person name="Li Q."/>
            <person name="Guo A."/>
            <person name="Zhou L."/>
            <person name="Li J."/>
            <person name="Wu Y."/>
            <person name="Ma Z."/>
            <person name="Armero A."/>
            <person name="Issali A.E."/>
            <person name="Liu N."/>
            <person name="Peng M."/>
            <person name="Yang Y."/>
        </authorList>
    </citation>
    <scope>NUCLEOTIDE SEQUENCE</scope>
    <source>
        <tissue evidence="7">Spear leaf of Hainan Tall coconut</tissue>
    </source>
</reference>
<dbReference type="Gene3D" id="2.60.40.420">
    <property type="entry name" value="Cupredoxins - blue copper proteins"/>
    <property type="match status" value="1"/>
</dbReference>
<name>A0A8K0I118_COCNU</name>
<feature type="domain" description="PPIase cyclophilin-type" evidence="6">
    <location>
        <begin position="174"/>
        <end position="248"/>
    </location>
</feature>
<reference evidence="7" key="2">
    <citation type="submission" date="2019-07" db="EMBL/GenBank/DDBJ databases">
        <authorList>
            <person name="Yang Y."/>
            <person name="Bocs S."/>
            <person name="Baudouin L."/>
        </authorList>
    </citation>
    <scope>NUCLEOTIDE SEQUENCE</scope>
    <source>
        <tissue evidence="7">Spear leaf of Hainan Tall coconut</tissue>
    </source>
</reference>
<dbReference type="GO" id="GO:0006457">
    <property type="term" value="P:protein folding"/>
    <property type="evidence" value="ECO:0007669"/>
    <property type="project" value="InterPro"/>
</dbReference>
<dbReference type="GO" id="GO:0005507">
    <property type="term" value="F:copper ion binding"/>
    <property type="evidence" value="ECO:0007669"/>
    <property type="project" value="InterPro"/>
</dbReference>
<proteinExistence type="inferred from homology"/>
<comment type="caution">
    <text evidence="7">The sequence shown here is derived from an EMBL/GenBank/DDBJ whole genome shotgun (WGS) entry which is preliminary data.</text>
</comment>
<evidence type="ECO:0000256" key="1">
    <source>
        <dbReference type="ARBA" id="ARBA00007365"/>
    </source>
</evidence>
<dbReference type="Pfam" id="PF07731">
    <property type="entry name" value="Cu-oxidase_2"/>
    <property type="match status" value="1"/>
</dbReference>
<dbReference type="EMBL" id="CM017873">
    <property type="protein sequence ID" value="KAG1331574.1"/>
    <property type="molecule type" value="Genomic_DNA"/>
</dbReference>
<dbReference type="GO" id="GO:0016491">
    <property type="term" value="F:oxidoreductase activity"/>
    <property type="evidence" value="ECO:0007669"/>
    <property type="project" value="InterPro"/>
</dbReference>
<dbReference type="InterPro" id="IPR029000">
    <property type="entry name" value="Cyclophilin-like_dom_sf"/>
</dbReference>
<evidence type="ECO:0000256" key="4">
    <source>
        <dbReference type="ARBA" id="ARBA00023235"/>
    </source>
</evidence>
<dbReference type="InterPro" id="IPR011706">
    <property type="entry name" value="Cu-oxidase_C"/>
</dbReference>
<dbReference type="PROSITE" id="PS00170">
    <property type="entry name" value="CSA_PPIASE_1"/>
    <property type="match status" value="1"/>
</dbReference>
<comment type="catalytic activity">
    <reaction evidence="5">
        <text>[protein]-peptidylproline (omega=180) = [protein]-peptidylproline (omega=0)</text>
        <dbReference type="Rhea" id="RHEA:16237"/>
        <dbReference type="Rhea" id="RHEA-COMP:10747"/>
        <dbReference type="Rhea" id="RHEA-COMP:10748"/>
        <dbReference type="ChEBI" id="CHEBI:83833"/>
        <dbReference type="ChEBI" id="CHEBI:83834"/>
        <dbReference type="EC" id="5.2.1.8"/>
    </reaction>
</comment>
<keyword evidence="8" id="KW-1185">Reference proteome</keyword>
<comment type="similarity">
    <text evidence="2">Belongs to the multicopper oxidase family.</text>
</comment>
<dbReference type="SUPFAM" id="SSF50891">
    <property type="entry name" value="Cyclophilin-like"/>
    <property type="match status" value="1"/>
</dbReference>
<keyword evidence="3 5" id="KW-0697">Rotamase</keyword>
<dbReference type="SUPFAM" id="SSF49503">
    <property type="entry name" value="Cupredoxins"/>
    <property type="match status" value="1"/>
</dbReference>
<organism evidence="7 8">
    <name type="scientific">Cocos nucifera</name>
    <name type="common">Coconut palm</name>
    <dbReference type="NCBI Taxonomy" id="13894"/>
    <lineage>
        <taxon>Eukaryota</taxon>
        <taxon>Viridiplantae</taxon>
        <taxon>Streptophyta</taxon>
        <taxon>Embryophyta</taxon>
        <taxon>Tracheophyta</taxon>
        <taxon>Spermatophyta</taxon>
        <taxon>Magnoliopsida</taxon>
        <taxon>Liliopsida</taxon>
        <taxon>Arecaceae</taxon>
        <taxon>Arecoideae</taxon>
        <taxon>Cocoseae</taxon>
        <taxon>Attaleinae</taxon>
        <taxon>Cocos</taxon>
    </lineage>
</organism>
<dbReference type="Pfam" id="PF00160">
    <property type="entry name" value="Pro_isomerase"/>
    <property type="match status" value="1"/>
</dbReference>
<dbReference type="InterPro" id="IPR002130">
    <property type="entry name" value="Cyclophilin-type_PPIase_dom"/>
</dbReference>
<accession>A0A8K0I118</accession>
<evidence type="ECO:0000313" key="8">
    <source>
        <dbReference type="Proteomes" id="UP000797356"/>
    </source>
</evidence>
<evidence type="ECO:0000256" key="2">
    <source>
        <dbReference type="ARBA" id="ARBA00010609"/>
    </source>
</evidence>
<comment type="function">
    <text evidence="5">PPIases accelerate the folding of proteins. It catalyzes the cis-trans isomerization of proline imidic peptide bonds in oligopeptides.</text>
</comment>
<dbReference type="EC" id="5.2.1.8" evidence="5"/>
<dbReference type="PRINTS" id="PR00153">
    <property type="entry name" value="CSAPPISMRASE"/>
</dbReference>
<protein>
    <recommendedName>
        <fullName evidence="5">Peptidyl-prolyl cis-trans isomerase</fullName>
        <shortName evidence="5">PPIase</shortName>
        <ecNumber evidence="5">5.2.1.8</ecNumber>
    </recommendedName>
</protein>
<dbReference type="Gene3D" id="2.40.100.10">
    <property type="entry name" value="Cyclophilin-like"/>
    <property type="match status" value="1"/>
</dbReference>
<sequence length="248" mass="27992">MVSEKQLNPMREINGEQTPVMTAMGREAADSWVGAARRGREEAADLQDMARRGWVFPGAWTAILVYLDNVGIWNLRVQNLDRWYLGQEVYVSVVNPEMNNKTELPLPDNAIFCGALSSLQKANGEDAKVRLRRFFTSQKVLSDENLQECKDKTCWVNVMECGLELQAKVTKKCFFDVEIGGEPVGRIVMGLYGEVVPRTVENFRALCTGEQGFGYKGCSFHRIIKDFMIQGGDFDHGNVRFYSLVGFL</sequence>
<evidence type="ECO:0000256" key="5">
    <source>
        <dbReference type="RuleBase" id="RU363019"/>
    </source>
</evidence>
<dbReference type="AlphaFoldDB" id="A0A8K0I118"/>
<evidence type="ECO:0000259" key="6">
    <source>
        <dbReference type="PROSITE" id="PS50072"/>
    </source>
</evidence>
<evidence type="ECO:0000313" key="7">
    <source>
        <dbReference type="EMBL" id="KAG1331574.1"/>
    </source>
</evidence>
<dbReference type="PANTHER" id="PTHR11071:SF420">
    <property type="entry name" value="PEPTIDYL-PROLYL CIS-TRANS ISOMERASE CYP20-3, CHLOROPLASTIC"/>
    <property type="match status" value="1"/>
</dbReference>
<dbReference type="Proteomes" id="UP000797356">
    <property type="component" value="Chromosome 2"/>
</dbReference>
<dbReference type="PROSITE" id="PS50072">
    <property type="entry name" value="CSA_PPIASE_2"/>
    <property type="match status" value="1"/>
</dbReference>
<dbReference type="GO" id="GO:0005737">
    <property type="term" value="C:cytoplasm"/>
    <property type="evidence" value="ECO:0007669"/>
    <property type="project" value="TreeGrafter"/>
</dbReference>
<dbReference type="InterPro" id="IPR020892">
    <property type="entry name" value="Cyclophilin-type_PPIase_CS"/>
</dbReference>
<gene>
    <name evidence="7" type="ORF">COCNU_02G015420</name>
</gene>
<dbReference type="PANTHER" id="PTHR11071">
    <property type="entry name" value="PEPTIDYL-PROLYL CIS-TRANS ISOMERASE"/>
    <property type="match status" value="1"/>
</dbReference>
<evidence type="ECO:0000256" key="3">
    <source>
        <dbReference type="ARBA" id="ARBA00023110"/>
    </source>
</evidence>
<dbReference type="InterPro" id="IPR008972">
    <property type="entry name" value="Cupredoxin"/>
</dbReference>
<dbReference type="GO" id="GO:0016018">
    <property type="term" value="F:cyclosporin A binding"/>
    <property type="evidence" value="ECO:0007669"/>
    <property type="project" value="TreeGrafter"/>
</dbReference>
<keyword evidence="4 5" id="KW-0413">Isomerase</keyword>
<dbReference type="OrthoDB" id="689163at2759"/>